<proteinExistence type="predicted"/>
<keyword evidence="2" id="KW-1185">Reference proteome</keyword>
<dbReference type="Proteomes" id="UP001305414">
    <property type="component" value="Unassembled WGS sequence"/>
</dbReference>
<dbReference type="EMBL" id="JAWHQM010000004">
    <property type="protein sequence ID" value="KAK5626951.1"/>
    <property type="molecule type" value="Genomic_DNA"/>
</dbReference>
<comment type="caution">
    <text evidence="1">The sequence shown here is derived from an EMBL/GenBank/DDBJ whole genome shotgun (WGS) entry which is preliminary data.</text>
</comment>
<dbReference type="AlphaFoldDB" id="A0AAN7UKM4"/>
<sequence>MKQFWHFMRVLQLYSRCILNNMPRRLPEPHSCIYCEGLIFNASSCPSSADRKLDQWKQFASSKAVKTLEETPGLGEHLERQLRSVEVLCTIDWPQIQGYAAEGCLFFSYVEEKTAKYSISEPRDQYGIKEFSELLYLNSENKSASEDERRFFICVEHTSLSEFRFRYLVHPHQVFHLIHFKRDVSKFTSDDWVKIDPFRMIREGPRRRGRQYTLSLLLR</sequence>
<gene>
    <name evidence="1" type="ORF">RRF57_002666</name>
</gene>
<evidence type="ECO:0000313" key="2">
    <source>
        <dbReference type="Proteomes" id="UP001305414"/>
    </source>
</evidence>
<reference evidence="1 2" key="1">
    <citation type="submission" date="2023-10" db="EMBL/GenBank/DDBJ databases">
        <title>Draft genome sequence of Xylaria bambusicola isolate GMP-LS, the root and basal stem rot pathogen of sugarcane in Indonesia.</title>
        <authorList>
            <person name="Selvaraj P."/>
            <person name="Muralishankar V."/>
            <person name="Muruganantham S."/>
            <person name="Sp S."/>
            <person name="Haryani S."/>
            <person name="Lau K.J.X."/>
            <person name="Naqvi N.I."/>
        </authorList>
    </citation>
    <scope>NUCLEOTIDE SEQUENCE [LARGE SCALE GENOMIC DNA]</scope>
    <source>
        <strain evidence="1">GMP-LS</strain>
    </source>
</reference>
<name>A0AAN7UKM4_9PEZI</name>
<evidence type="ECO:0000313" key="1">
    <source>
        <dbReference type="EMBL" id="KAK5626951.1"/>
    </source>
</evidence>
<protein>
    <submittedName>
        <fullName evidence="1">Uncharacterized protein</fullName>
    </submittedName>
</protein>
<accession>A0AAN7UKM4</accession>
<organism evidence="1 2">
    <name type="scientific">Xylaria bambusicola</name>
    <dbReference type="NCBI Taxonomy" id="326684"/>
    <lineage>
        <taxon>Eukaryota</taxon>
        <taxon>Fungi</taxon>
        <taxon>Dikarya</taxon>
        <taxon>Ascomycota</taxon>
        <taxon>Pezizomycotina</taxon>
        <taxon>Sordariomycetes</taxon>
        <taxon>Xylariomycetidae</taxon>
        <taxon>Xylariales</taxon>
        <taxon>Xylariaceae</taxon>
        <taxon>Xylaria</taxon>
    </lineage>
</organism>